<reference evidence="1 2" key="1">
    <citation type="journal article" date="2018" name="Appl. Environ. Microbiol.">
        <title>Genome rearrangement shapes Prochlorococcus ecological adaptation.</title>
        <authorList>
            <person name="Yan W."/>
            <person name="Wei S."/>
            <person name="Wang Q."/>
            <person name="Xiao X."/>
            <person name="Zeng Q."/>
            <person name="Jiao N."/>
            <person name="Zhang R."/>
        </authorList>
    </citation>
    <scope>NUCLEOTIDE SEQUENCE [LARGE SCALE GENOMIC DNA]</scope>
    <source>
        <strain evidence="1 2">XMU1408</strain>
    </source>
</reference>
<evidence type="ECO:0000313" key="2">
    <source>
        <dbReference type="Proteomes" id="UP000247807"/>
    </source>
</evidence>
<comment type="caution">
    <text evidence="1">The sequence shown here is derived from an EMBL/GenBank/DDBJ whole genome shotgun (WGS) entry which is preliminary data.</text>
</comment>
<dbReference type="RefSeq" id="WP_158466347.1">
    <property type="nucleotide sequence ID" value="NZ_QJUE01000002.1"/>
</dbReference>
<gene>
    <name evidence="1" type="ORF">DNJ73_03610</name>
</gene>
<organism evidence="1 2">
    <name type="scientific">Prochlorococcus marinus XMU1408</name>
    <dbReference type="NCBI Taxonomy" id="2213228"/>
    <lineage>
        <taxon>Bacteria</taxon>
        <taxon>Bacillati</taxon>
        <taxon>Cyanobacteriota</taxon>
        <taxon>Cyanophyceae</taxon>
        <taxon>Synechococcales</taxon>
        <taxon>Prochlorococcaceae</taxon>
        <taxon>Prochlorococcus</taxon>
    </lineage>
</organism>
<dbReference type="EMBL" id="QJUE01000002">
    <property type="protein sequence ID" value="PYE02849.1"/>
    <property type="molecule type" value="Genomic_DNA"/>
</dbReference>
<name>A0A318RA73_PROMR</name>
<dbReference type="Proteomes" id="UP000247807">
    <property type="component" value="Unassembled WGS sequence"/>
</dbReference>
<dbReference type="GO" id="GO:0016829">
    <property type="term" value="F:lyase activity"/>
    <property type="evidence" value="ECO:0007669"/>
    <property type="project" value="UniProtKB-KW"/>
</dbReference>
<proteinExistence type="predicted"/>
<dbReference type="AlphaFoldDB" id="A0A318RA73"/>
<keyword evidence="1" id="KW-0456">Lyase</keyword>
<evidence type="ECO:0000313" key="1">
    <source>
        <dbReference type="EMBL" id="PYE02849.1"/>
    </source>
</evidence>
<dbReference type="OrthoDB" id="555548at2"/>
<sequence>MPLMNINFVIDSENPKDLSCFYAKINSDKAKKGFNSNHYFISLSSRSKIHFYRSNKNRDYQREGNITSLCFQGEPSKDPGQIIERWTSEILKIGGRVMGKSKLAKFGSEQWMLDPEGNQFLILVPYLSNGSDMDALM</sequence>
<accession>A0A318RA73</accession>
<protein>
    <submittedName>
        <fullName evidence="1">Lactoylglutathione lyase</fullName>
    </submittedName>
</protein>